<evidence type="ECO:0000256" key="2">
    <source>
        <dbReference type="ARBA" id="ARBA00005517"/>
    </source>
</evidence>
<keyword evidence="4" id="KW-0456">Lyase</keyword>
<evidence type="ECO:0000256" key="6">
    <source>
        <dbReference type="PIRSR" id="PIRSR604450-51"/>
    </source>
</evidence>
<dbReference type="InterPro" id="IPR036052">
    <property type="entry name" value="TrpB-like_PALP_sf"/>
</dbReference>
<comment type="similarity">
    <text evidence="2">Belongs to the threonine synthase family.</text>
</comment>
<evidence type="ECO:0000259" key="7">
    <source>
        <dbReference type="Pfam" id="PF14821"/>
    </source>
</evidence>
<dbReference type="SUPFAM" id="SSF53686">
    <property type="entry name" value="Tryptophan synthase beta subunit-like PLP-dependent enzymes"/>
    <property type="match status" value="1"/>
</dbReference>
<dbReference type="Proteomes" id="UP000184139">
    <property type="component" value="Unassembled WGS sequence"/>
</dbReference>
<gene>
    <name evidence="8" type="ORF">SAMN02745124_00556</name>
</gene>
<dbReference type="InterPro" id="IPR029144">
    <property type="entry name" value="Thr_synth_N"/>
</dbReference>
<dbReference type="RefSeq" id="WP_073373294.1">
    <property type="nucleotide sequence ID" value="NZ_FQXS01000002.1"/>
</dbReference>
<reference evidence="8 9" key="1">
    <citation type="submission" date="2016-11" db="EMBL/GenBank/DDBJ databases">
        <authorList>
            <person name="Jaros S."/>
            <person name="Januszkiewicz K."/>
            <person name="Wedrychowicz H."/>
        </authorList>
    </citation>
    <scope>NUCLEOTIDE SEQUENCE [LARGE SCALE GENOMIC DNA]</scope>
    <source>
        <strain evidence="8 9">DSM 9705</strain>
    </source>
</reference>
<protein>
    <recommendedName>
        <fullName evidence="5">Threonine synthase</fullName>
        <ecNumber evidence="5">4.2.3.1</ecNumber>
    </recommendedName>
</protein>
<feature type="domain" description="Threonine synthase N-terminal" evidence="7">
    <location>
        <begin position="2"/>
        <end position="79"/>
    </location>
</feature>
<dbReference type="InterPro" id="IPR051166">
    <property type="entry name" value="Threonine_Synthase"/>
</dbReference>
<evidence type="ECO:0000256" key="4">
    <source>
        <dbReference type="ARBA" id="ARBA00023239"/>
    </source>
</evidence>
<dbReference type="InterPro" id="IPR004450">
    <property type="entry name" value="Thr_synthase-like"/>
</dbReference>
<accession>A0A1M5T201</accession>
<dbReference type="AlphaFoldDB" id="A0A1M5T201"/>
<feature type="modified residue" description="N6-(pyridoxal phosphate)lysine" evidence="6">
    <location>
        <position position="110"/>
    </location>
</feature>
<dbReference type="NCBIfam" id="TIGR00260">
    <property type="entry name" value="thrC"/>
    <property type="match status" value="1"/>
</dbReference>
<dbReference type="Gene3D" id="3.90.1380.10">
    <property type="entry name" value="Threonine synthase, N-terminal domain"/>
    <property type="match status" value="1"/>
</dbReference>
<name>A0A1M5T201_9BACT</name>
<dbReference type="CDD" id="cd01560">
    <property type="entry name" value="Thr-synth_2"/>
    <property type="match status" value="1"/>
</dbReference>
<dbReference type="Pfam" id="PF14821">
    <property type="entry name" value="Thr_synth_N"/>
    <property type="match status" value="1"/>
</dbReference>
<keyword evidence="9" id="KW-1185">Reference proteome</keyword>
<sequence length="465" mass="51121">MKYISTRGGIAAISFTEAVMMGLATDGGLLLPRTIPRVDRPTFESWQGLSYQELAFEVMSRFIDDIPTSDLKSLIAASYSSFDHPDVTPLVHLDDLHILELFHGPTFAFKDIALQFLGNLFEYLLSKNDSYLNILGATSGDTGSAAIYGVRGKERIAIFILHPHRRISSVQERQMTTVTDANVFNIAIEGTFDDGQAIVKEMFSDVVFKQAHHLGAINSINWARVLAQVVYYVASCLHIAGHENDRAATFAVPTGNFGDIFAGYIAKKMLPEGCISKLVLATNANDILTRAINNGDYSLGQVVATSSPSMDIQVASNFERYLYYLLDSSPEHVRDAMAHLKETGGLQLDDCLGHMRRDFVAVAVSEDDVRATIADYHERYGYVLDPHTAVGVRAATQHRAKGISTICLATAHPTKFSTVVEEATGRPVDLPPPLAELQDKPTRCEVMPADRAAITAFIEQHAIRR</sequence>
<organism evidence="8 9">
    <name type="scientific">Desulfofustis glycolicus DSM 9705</name>
    <dbReference type="NCBI Taxonomy" id="1121409"/>
    <lineage>
        <taxon>Bacteria</taxon>
        <taxon>Pseudomonadati</taxon>
        <taxon>Thermodesulfobacteriota</taxon>
        <taxon>Desulfobulbia</taxon>
        <taxon>Desulfobulbales</taxon>
        <taxon>Desulfocapsaceae</taxon>
        <taxon>Desulfofustis</taxon>
    </lineage>
</organism>
<proteinExistence type="inferred from homology"/>
<comment type="cofactor">
    <cofactor evidence="1 6">
        <name>pyridoxal 5'-phosphate</name>
        <dbReference type="ChEBI" id="CHEBI:597326"/>
    </cofactor>
</comment>
<dbReference type="PANTHER" id="PTHR42690:SF1">
    <property type="entry name" value="THREONINE SYNTHASE-LIKE 2"/>
    <property type="match status" value="1"/>
</dbReference>
<dbReference type="Gene3D" id="3.40.50.1100">
    <property type="match status" value="2"/>
</dbReference>
<evidence type="ECO:0000313" key="8">
    <source>
        <dbReference type="EMBL" id="SHH44702.1"/>
    </source>
</evidence>
<dbReference type="EC" id="4.2.3.1" evidence="5"/>
<dbReference type="FunFam" id="3.90.1380.10:FF:000003">
    <property type="entry name" value="THR4p Threonine synthase"/>
    <property type="match status" value="1"/>
</dbReference>
<evidence type="ECO:0000313" key="9">
    <source>
        <dbReference type="Proteomes" id="UP000184139"/>
    </source>
</evidence>
<dbReference type="InterPro" id="IPR037158">
    <property type="entry name" value="Thr_synth_N_sf"/>
</dbReference>
<evidence type="ECO:0000256" key="3">
    <source>
        <dbReference type="ARBA" id="ARBA00022898"/>
    </source>
</evidence>
<dbReference type="GO" id="GO:0009088">
    <property type="term" value="P:threonine biosynthetic process"/>
    <property type="evidence" value="ECO:0007669"/>
    <property type="project" value="UniProtKB-UniRule"/>
</dbReference>
<dbReference type="EMBL" id="FQXS01000002">
    <property type="protein sequence ID" value="SHH44702.1"/>
    <property type="molecule type" value="Genomic_DNA"/>
</dbReference>
<dbReference type="GO" id="GO:0004795">
    <property type="term" value="F:threonine synthase activity"/>
    <property type="evidence" value="ECO:0007669"/>
    <property type="project" value="UniProtKB-UniRule"/>
</dbReference>
<dbReference type="PANTHER" id="PTHR42690">
    <property type="entry name" value="THREONINE SYNTHASE FAMILY MEMBER"/>
    <property type="match status" value="1"/>
</dbReference>
<dbReference type="Pfam" id="PF24857">
    <property type="entry name" value="THR4_C"/>
    <property type="match status" value="1"/>
</dbReference>
<keyword evidence="3 6" id="KW-0663">Pyridoxal phosphate</keyword>
<evidence type="ECO:0000256" key="5">
    <source>
        <dbReference type="NCBIfam" id="TIGR00260"/>
    </source>
</evidence>
<dbReference type="STRING" id="1121409.SAMN02745124_00556"/>
<evidence type="ECO:0000256" key="1">
    <source>
        <dbReference type="ARBA" id="ARBA00001933"/>
    </source>
</evidence>
<dbReference type="OrthoDB" id="9763107at2"/>